<dbReference type="InterPro" id="IPR003673">
    <property type="entry name" value="CoA-Trfase_fam_III"/>
</dbReference>
<dbReference type="Pfam" id="PF02515">
    <property type="entry name" value="CoA_transf_3"/>
    <property type="match status" value="1"/>
</dbReference>
<name>A0AB39RTS3_9ACTN</name>
<sequence>MRPFVHWKDALAQQRITYSLIQTPEEAAQDPQLRVNDSVVPLEGVSGLECIISGPVNPRRVPKVPEKRAPDLGEHNDEILAELGFGPPRLPSSAPRERSPARRKRRRRTLTSRAFTALDACRDQGVGDPVDVSGGGDLAGGPVQSGHGGRGSDQAAGRGQRSPAPMCRVSCVCRSSTDGRGRSQGCGARQGCGDSAAAQPGSPTS</sequence>
<dbReference type="EMBL" id="CP163443">
    <property type="protein sequence ID" value="XDQ58094.1"/>
    <property type="molecule type" value="Genomic_DNA"/>
</dbReference>
<proteinExistence type="predicted"/>
<dbReference type="InterPro" id="IPR044855">
    <property type="entry name" value="CoA-Trfase_III_dom3_sf"/>
</dbReference>
<dbReference type="InterPro" id="IPR023606">
    <property type="entry name" value="CoA-Trfase_III_dom_1_sf"/>
</dbReference>
<protein>
    <submittedName>
        <fullName evidence="2">CoA transferase</fullName>
    </submittedName>
</protein>
<dbReference type="RefSeq" id="WP_369251151.1">
    <property type="nucleotide sequence ID" value="NZ_CP163443.1"/>
</dbReference>
<dbReference type="Gene3D" id="3.40.50.10540">
    <property type="entry name" value="Crotonobetainyl-coa:carnitine coa-transferase, domain 1"/>
    <property type="match status" value="1"/>
</dbReference>
<organism evidence="2">
    <name type="scientific">Streptomyces sp. R41</name>
    <dbReference type="NCBI Taxonomy" id="3238632"/>
    <lineage>
        <taxon>Bacteria</taxon>
        <taxon>Bacillati</taxon>
        <taxon>Actinomycetota</taxon>
        <taxon>Actinomycetes</taxon>
        <taxon>Kitasatosporales</taxon>
        <taxon>Streptomycetaceae</taxon>
        <taxon>Streptomyces</taxon>
    </lineage>
</organism>
<accession>A0AB39RTS3</accession>
<feature type="compositionally biased region" description="Basic residues" evidence="1">
    <location>
        <begin position="101"/>
        <end position="110"/>
    </location>
</feature>
<keyword evidence="2" id="KW-0808">Transferase</keyword>
<dbReference type="Gene3D" id="3.30.1540.10">
    <property type="entry name" value="formyl-coa transferase, domain 3"/>
    <property type="match status" value="1"/>
</dbReference>
<gene>
    <name evidence="2" type="ORF">AB5J53_43845</name>
</gene>
<feature type="region of interest" description="Disordered" evidence="1">
    <location>
        <begin position="82"/>
        <end position="205"/>
    </location>
</feature>
<dbReference type="AlphaFoldDB" id="A0AB39RTS3"/>
<evidence type="ECO:0000256" key="1">
    <source>
        <dbReference type="SAM" id="MobiDB-lite"/>
    </source>
</evidence>
<reference evidence="2" key="1">
    <citation type="submission" date="2024-07" db="EMBL/GenBank/DDBJ databases">
        <authorList>
            <person name="Yu S.T."/>
        </authorList>
    </citation>
    <scope>NUCLEOTIDE SEQUENCE</scope>
    <source>
        <strain evidence="2">R41</strain>
    </source>
</reference>
<evidence type="ECO:0000313" key="2">
    <source>
        <dbReference type="EMBL" id="XDQ58094.1"/>
    </source>
</evidence>
<dbReference type="GO" id="GO:0016740">
    <property type="term" value="F:transferase activity"/>
    <property type="evidence" value="ECO:0007669"/>
    <property type="project" value="UniProtKB-KW"/>
</dbReference>
<dbReference type="SUPFAM" id="SSF89796">
    <property type="entry name" value="CoA-transferase family III (CaiB/BaiF)"/>
    <property type="match status" value="1"/>
</dbReference>